<dbReference type="Pfam" id="PF00903">
    <property type="entry name" value="Glyoxalase"/>
    <property type="match status" value="1"/>
</dbReference>
<name>A0A168W0S5_9BACL</name>
<keyword evidence="3" id="KW-1185">Reference proteome</keyword>
<dbReference type="InterPro" id="IPR004360">
    <property type="entry name" value="Glyas_Fos-R_dOase_dom"/>
</dbReference>
<dbReference type="SUPFAM" id="SSF54593">
    <property type="entry name" value="Glyoxalase/Bleomycin resistance protein/Dihydroxybiphenyl dioxygenase"/>
    <property type="match status" value="1"/>
</dbReference>
<dbReference type="InterPro" id="IPR037523">
    <property type="entry name" value="VOC_core"/>
</dbReference>
<dbReference type="PANTHER" id="PTHR36503:SF1">
    <property type="entry name" value="BLR2520 PROTEIN"/>
    <property type="match status" value="1"/>
</dbReference>
<dbReference type="PANTHER" id="PTHR36503">
    <property type="entry name" value="BLR2520 PROTEIN"/>
    <property type="match status" value="1"/>
</dbReference>
<evidence type="ECO:0000313" key="3">
    <source>
        <dbReference type="Proteomes" id="UP000076623"/>
    </source>
</evidence>
<dbReference type="EMBL" id="CP015378">
    <property type="protein sequence ID" value="ANC77295.1"/>
    <property type="molecule type" value="Genomic_DNA"/>
</dbReference>
<feature type="domain" description="VOC" evidence="1">
    <location>
        <begin position="4"/>
        <end position="133"/>
    </location>
</feature>
<dbReference type="KEGG" id="fpn:ABE65_010965"/>
<gene>
    <name evidence="2" type="ORF">ABE65_010965</name>
</gene>
<dbReference type="Gene3D" id="3.10.180.10">
    <property type="entry name" value="2,3-Dihydroxybiphenyl 1,2-Dioxygenase, domain 1"/>
    <property type="match status" value="1"/>
</dbReference>
<proteinExistence type="predicted"/>
<dbReference type="Proteomes" id="UP000076623">
    <property type="component" value="Chromosome"/>
</dbReference>
<organism evidence="2 3">
    <name type="scientific">Fictibacillus phosphorivorans</name>
    <dbReference type="NCBI Taxonomy" id="1221500"/>
    <lineage>
        <taxon>Bacteria</taxon>
        <taxon>Bacillati</taxon>
        <taxon>Bacillota</taxon>
        <taxon>Bacilli</taxon>
        <taxon>Bacillales</taxon>
        <taxon>Fictibacillaceae</taxon>
        <taxon>Fictibacillus</taxon>
    </lineage>
</organism>
<protein>
    <submittedName>
        <fullName evidence="2">Glyoxalase</fullName>
    </submittedName>
</protein>
<dbReference type="STRING" id="1221500.ABE65_010965"/>
<evidence type="ECO:0000259" key="1">
    <source>
        <dbReference type="PROSITE" id="PS51819"/>
    </source>
</evidence>
<reference evidence="2 3" key="1">
    <citation type="submission" date="2016-04" db="EMBL/GenBank/DDBJ databases">
        <title>Complete genome sequence of Fictibacillus phosphorivorans G25-29, a strain toxic to nematodes.</title>
        <authorList>
            <person name="Zheng Z."/>
        </authorList>
    </citation>
    <scope>NUCLEOTIDE SEQUENCE [LARGE SCALE GENOMIC DNA]</scope>
    <source>
        <strain evidence="2 3">G25-29</strain>
    </source>
</reference>
<dbReference type="CDD" id="cd07251">
    <property type="entry name" value="VOC_like"/>
    <property type="match status" value="1"/>
</dbReference>
<evidence type="ECO:0000313" key="2">
    <source>
        <dbReference type="EMBL" id="ANC77295.1"/>
    </source>
</evidence>
<dbReference type="PROSITE" id="PS51819">
    <property type="entry name" value="VOC"/>
    <property type="match status" value="1"/>
</dbReference>
<dbReference type="AlphaFoldDB" id="A0A168W0S5"/>
<accession>A0A168W0S5</accession>
<dbReference type="RefSeq" id="WP_066394709.1">
    <property type="nucleotide sequence ID" value="NZ_CP015378.1"/>
</dbReference>
<sequence>MKPRVTVITLGVEDVERALQFYRDGLGFPTKGIIGKEFEHGAVAFFDMQQGLKLAIWNRKNLSHEAKVSGGTPNSTEFTLGHNVGSKAEVDMIMKEAELAGATISDPAHETFWGGYSGHFQDPDGHLWEVVWNPDWEISD</sequence>
<dbReference type="InterPro" id="IPR029068">
    <property type="entry name" value="Glyas_Bleomycin-R_OHBP_Dase"/>
</dbReference>